<dbReference type="InterPro" id="IPR017900">
    <property type="entry name" value="4Fe4S_Fe_S_CS"/>
</dbReference>
<feature type="domain" description="4Fe-4S ferredoxin-type" evidence="8">
    <location>
        <begin position="255"/>
        <end position="284"/>
    </location>
</feature>
<keyword evidence="5" id="KW-0408">Iron</keyword>
<keyword evidence="1" id="KW-0813">Transport</keyword>
<feature type="domain" description="4Fe-4S ferredoxin-type" evidence="8">
    <location>
        <begin position="223"/>
        <end position="252"/>
    </location>
</feature>
<dbReference type="Pfam" id="PF12801">
    <property type="entry name" value="Fer4_5"/>
    <property type="match status" value="2"/>
</dbReference>
<dbReference type="GO" id="GO:0005886">
    <property type="term" value="C:plasma membrane"/>
    <property type="evidence" value="ECO:0007669"/>
    <property type="project" value="TreeGrafter"/>
</dbReference>
<evidence type="ECO:0000256" key="6">
    <source>
        <dbReference type="ARBA" id="ARBA00023014"/>
    </source>
</evidence>
<name>A0AAE3MED4_9BACT</name>
<organism evidence="9 10">
    <name type="scientific">Plebeiibacterium marinum</name>
    <dbReference type="NCBI Taxonomy" id="2992111"/>
    <lineage>
        <taxon>Bacteria</taxon>
        <taxon>Pseudomonadati</taxon>
        <taxon>Bacteroidota</taxon>
        <taxon>Bacteroidia</taxon>
        <taxon>Marinilabiliales</taxon>
        <taxon>Marinilabiliaceae</taxon>
        <taxon>Plebeiibacterium</taxon>
    </lineage>
</organism>
<dbReference type="PANTHER" id="PTHR30176:SF3">
    <property type="entry name" value="FERREDOXIN-TYPE PROTEIN NAPH"/>
    <property type="match status" value="1"/>
</dbReference>
<evidence type="ECO:0000259" key="8">
    <source>
        <dbReference type="PROSITE" id="PS51379"/>
    </source>
</evidence>
<dbReference type="PANTHER" id="PTHR30176">
    <property type="entry name" value="FERREDOXIN-TYPE PROTEIN NAPH"/>
    <property type="match status" value="1"/>
</dbReference>
<dbReference type="PROSITE" id="PS00198">
    <property type="entry name" value="4FE4S_FER_1"/>
    <property type="match status" value="1"/>
</dbReference>
<keyword evidence="2" id="KW-0004">4Fe-4S</keyword>
<evidence type="ECO:0000313" key="9">
    <source>
        <dbReference type="EMBL" id="MCW3806061.1"/>
    </source>
</evidence>
<dbReference type="SUPFAM" id="SSF54862">
    <property type="entry name" value="4Fe-4S ferredoxins"/>
    <property type="match status" value="1"/>
</dbReference>
<keyword evidence="4" id="KW-0249">Electron transport</keyword>
<evidence type="ECO:0000256" key="3">
    <source>
        <dbReference type="ARBA" id="ARBA00022723"/>
    </source>
</evidence>
<keyword evidence="3" id="KW-0479">Metal-binding</keyword>
<evidence type="ECO:0000256" key="1">
    <source>
        <dbReference type="ARBA" id="ARBA00022448"/>
    </source>
</evidence>
<feature type="transmembrane region" description="Helical" evidence="7">
    <location>
        <begin position="60"/>
        <end position="84"/>
    </location>
</feature>
<evidence type="ECO:0000256" key="2">
    <source>
        <dbReference type="ARBA" id="ARBA00022485"/>
    </source>
</evidence>
<dbReference type="InterPro" id="IPR017896">
    <property type="entry name" value="4Fe4S_Fe-S-bd"/>
</dbReference>
<dbReference type="PROSITE" id="PS51379">
    <property type="entry name" value="4FE4S_FER_2"/>
    <property type="match status" value="2"/>
</dbReference>
<keyword evidence="7" id="KW-1133">Transmembrane helix</keyword>
<evidence type="ECO:0000256" key="5">
    <source>
        <dbReference type="ARBA" id="ARBA00023004"/>
    </source>
</evidence>
<feature type="transmembrane region" description="Helical" evidence="7">
    <location>
        <begin position="5"/>
        <end position="25"/>
    </location>
</feature>
<dbReference type="RefSeq" id="WP_301199433.1">
    <property type="nucleotide sequence ID" value="NZ_JAPDPI010000019.1"/>
</dbReference>
<feature type="transmembrane region" description="Helical" evidence="7">
    <location>
        <begin position="149"/>
        <end position="167"/>
    </location>
</feature>
<reference evidence="9" key="1">
    <citation type="submission" date="2022-10" db="EMBL/GenBank/DDBJ databases">
        <authorList>
            <person name="Yu W.X."/>
        </authorList>
    </citation>
    <scope>NUCLEOTIDE SEQUENCE</scope>
    <source>
        <strain evidence="9">D04</strain>
    </source>
</reference>
<dbReference type="Proteomes" id="UP001207408">
    <property type="component" value="Unassembled WGS sequence"/>
</dbReference>
<dbReference type="InterPro" id="IPR051684">
    <property type="entry name" value="Electron_Trans/Redox"/>
</dbReference>
<comment type="caution">
    <text evidence="9">The sequence shown here is derived from an EMBL/GenBank/DDBJ whole genome shotgun (WGS) entry which is preliminary data.</text>
</comment>
<keyword evidence="7" id="KW-0472">Membrane</keyword>
<dbReference type="Gene3D" id="3.30.70.20">
    <property type="match status" value="1"/>
</dbReference>
<keyword evidence="10" id="KW-1185">Reference proteome</keyword>
<dbReference type="AlphaFoldDB" id="A0AAE3MED4"/>
<feature type="transmembrane region" description="Helical" evidence="7">
    <location>
        <begin position="31"/>
        <end position="48"/>
    </location>
</feature>
<accession>A0AAE3MED4</accession>
<dbReference type="Pfam" id="PF13187">
    <property type="entry name" value="Fer4_9"/>
    <property type="match status" value="1"/>
</dbReference>
<sequence>MTNKFLVPLLSFTTFVIVGLCVWAFRDIRYFFLFTGIGITEFIVRSLVIKYPDKRQFLRLIVQAIIGGFLLFYLSLVIGVNFQYSEIIFDTAEGVVTGALIQAVIARVALPFLLGNAFCSRACWTGLFFELTNTKSCKKPVERNNYVSWAYLVIVSLLAVLIVVYYVNPAADEALRKVFIIGENIYVISTGFFLTFFLGSRAYCRLLCPFLTISGIFSPFSFFKVSPVEDANCTGCNQCTQACPMLIDVRQYVKEDKAIDHRQCILCERCISSCKHNAIKVDHNKRNR</sequence>
<evidence type="ECO:0000256" key="4">
    <source>
        <dbReference type="ARBA" id="ARBA00022982"/>
    </source>
</evidence>
<gene>
    <name evidence="9" type="ORF">OM074_10515</name>
</gene>
<evidence type="ECO:0000256" key="7">
    <source>
        <dbReference type="SAM" id="Phobius"/>
    </source>
</evidence>
<evidence type="ECO:0000313" key="10">
    <source>
        <dbReference type="Proteomes" id="UP001207408"/>
    </source>
</evidence>
<feature type="transmembrane region" description="Helical" evidence="7">
    <location>
        <begin position="104"/>
        <end position="129"/>
    </location>
</feature>
<dbReference type="GO" id="GO:0046872">
    <property type="term" value="F:metal ion binding"/>
    <property type="evidence" value="ECO:0007669"/>
    <property type="project" value="UniProtKB-KW"/>
</dbReference>
<protein>
    <submittedName>
        <fullName evidence="9">4Fe-4S binding protein</fullName>
    </submittedName>
</protein>
<dbReference type="GO" id="GO:0051539">
    <property type="term" value="F:4 iron, 4 sulfur cluster binding"/>
    <property type="evidence" value="ECO:0007669"/>
    <property type="project" value="UniProtKB-KW"/>
</dbReference>
<keyword evidence="6" id="KW-0411">Iron-sulfur</keyword>
<dbReference type="EMBL" id="JAPDPI010000019">
    <property type="protein sequence ID" value="MCW3806061.1"/>
    <property type="molecule type" value="Genomic_DNA"/>
</dbReference>
<keyword evidence="7" id="KW-0812">Transmembrane</keyword>
<feature type="transmembrane region" description="Helical" evidence="7">
    <location>
        <begin position="179"/>
        <end position="199"/>
    </location>
</feature>
<proteinExistence type="predicted"/>